<keyword evidence="3" id="KW-0732">Signal</keyword>
<dbReference type="AlphaFoldDB" id="A0A5K1JYP5"/>
<dbReference type="EMBL" id="LR726754">
    <property type="protein sequence ID" value="VWO98141.1"/>
    <property type="molecule type" value="Genomic_DNA"/>
</dbReference>
<organism evidence="4">
    <name type="scientific">Ganoderma boninense</name>
    <dbReference type="NCBI Taxonomy" id="34458"/>
    <lineage>
        <taxon>Eukaryota</taxon>
        <taxon>Fungi</taxon>
        <taxon>Dikarya</taxon>
        <taxon>Basidiomycota</taxon>
        <taxon>Agaricomycotina</taxon>
        <taxon>Agaricomycetes</taxon>
        <taxon>Polyporales</taxon>
        <taxon>Polyporaceae</taxon>
        <taxon>Ganoderma</taxon>
    </lineage>
</organism>
<evidence type="ECO:0000256" key="1">
    <source>
        <dbReference type="ARBA" id="ARBA00004685"/>
    </source>
</evidence>
<comment type="pathway">
    <text evidence="1">Mycotoxin biosynthesis.</text>
</comment>
<name>A0A5K1JYP5_9APHY</name>
<sequence>MSRTLSLFLLALLSVVNIWIDHAFVQDIRKVFEKRPPPFSHYTWVEDDVPERFPLYSPRPHVHMSVEESVRYAIHAPEAPLEWLYTATAHDMGNTHLGPPQRARIGVVALAHQQHCLRALRAALAADEVPKGHALHHAEHCLSFLRESTLCAADATLEPGDAFARNFTQERVGGERECMDAEAFYASMLRRWEEWVEVRDQTAKAV</sequence>
<protein>
    <submittedName>
        <fullName evidence="4">Calcium dependent mitochondrial carrier protein</fullName>
    </submittedName>
</protein>
<reference evidence="4" key="1">
    <citation type="submission" date="2019-10" db="EMBL/GenBank/DDBJ databases">
        <authorList>
            <person name="Nor Muhammad N."/>
        </authorList>
    </citation>
    <scope>NUCLEOTIDE SEQUENCE</scope>
</reference>
<accession>A0A5K1JYP5</accession>
<proteinExistence type="inferred from homology"/>
<dbReference type="PANTHER" id="PTHR33365:SF4">
    <property type="entry name" value="CYCLOCHLOROTINE BIOSYNTHESIS PROTEIN O"/>
    <property type="match status" value="1"/>
</dbReference>
<dbReference type="Pfam" id="PF11807">
    <property type="entry name" value="UstYa"/>
    <property type="match status" value="1"/>
</dbReference>
<evidence type="ECO:0000256" key="2">
    <source>
        <dbReference type="ARBA" id="ARBA00035112"/>
    </source>
</evidence>
<feature type="chain" id="PRO_5023818543" evidence="3">
    <location>
        <begin position="24"/>
        <end position="206"/>
    </location>
</feature>
<dbReference type="PANTHER" id="PTHR33365">
    <property type="entry name" value="YALI0B05434P"/>
    <property type="match status" value="1"/>
</dbReference>
<evidence type="ECO:0000313" key="4">
    <source>
        <dbReference type="EMBL" id="VWO98141.1"/>
    </source>
</evidence>
<evidence type="ECO:0000256" key="3">
    <source>
        <dbReference type="SAM" id="SignalP"/>
    </source>
</evidence>
<gene>
    <name evidence="4" type="primary">G4NCI6</name>
</gene>
<dbReference type="GO" id="GO:0043386">
    <property type="term" value="P:mycotoxin biosynthetic process"/>
    <property type="evidence" value="ECO:0007669"/>
    <property type="project" value="InterPro"/>
</dbReference>
<feature type="signal peptide" evidence="3">
    <location>
        <begin position="1"/>
        <end position="23"/>
    </location>
</feature>
<dbReference type="InterPro" id="IPR021765">
    <property type="entry name" value="UstYa-like"/>
</dbReference>
<comment type="similarity">
    <text evidence="2">Belongs to the ustYa family.</text>
</comment>